<comment type="caution">
    <text evidence="2">The sequence shown here is derived from an EMBL/GenBank/DDBJ whole genome shotgun (WGS) entry which is preliminary data.</text>
</comment>
<dbReference type="InterPro" id="IPR003029">
    <property type="entry name" value="S1_domain"/>
</dbReference>
<dbReference type="EMBL" id="DOGS01000216">
    <property type="protein sequence ID" value="HBQ49343.1"/>
    <property type="molecule type" value="Genomic_DNA"/>
</dbReference>
<sequence length="80" mass="8694">MSDSFNPTTDDFAAMFESSTAASAMQEGQVIPATVIRIDNDAVLVDIGLKTEGRIPVKEFSMEDKEPAPGDIVDVYLDRI</sequence>
<organism evidence="2 3">
    <name type="scientific">Hyphomonas atlantica</name>
    <dbReference type="NCBI Taxonomy" id="1280948"/>
    <lineage>
        <taxon>Bacteria</taxon>
        <taxon>Pseudomonadati</taxon>
        <taxon>Pseudomonadota</taxon>
        <taxon>Alphaproteobacteria</taxon>
        <taxon>Hyphomonadales</taxon>
        <taxon>Hyphomonadaceae</taxon>
        <taxon>Hyphomonas</taxon>
    </lineage>
</organism>
<feature type="non-terminal residue" evidence="2">
    <location>
        <position position="80"/>
    </location>
</feature>
<evidence type="ECO:0000313" key="2">
    <source>
        <dbReference type="EMBL" id="HBQ49343.1"/>
    </source>
</evidence>
<dbReference type="Proteomes" id="UP000263957">
    <property type="component" value="Unassembled WGS sequence"/>
</dbReference>
<dbReference type="PRINTS" id="PR00681">
    <property type="entry name" value="RIBOSOMALS1"/>
</dbReference>
<dbReference type="SUPFAM" id="SSF50249">
    <property type="entry name" value="Nucleic acid-binding proteins"/>
    <property type="match status" value="1"/>
</dbReference>
<keyword evidence="2" id="KW-0687">Ribonucleoprotein</keyword>
<dbReference type="InterPro" id="IPR012340">
    <property type="entry name" value="NA-bd_OB-fold"/>
</dbReference>
<dbReference type="GO" id="GO:0003676">
    <property type="term" value="F:nucleic acid binding"/>
    <property type="evidence" value="ECO:0007669"/>
    <property type="project" value="InterPro"/>
</dbReference>
<evidence type="ECO:0000259" key="1">
    <source>
        <dbReference type="PROSITE" id="PS50126"/>
    </source>
</evidence>
<dbReference type="AlphaFoldDB" id="A0A356W7M9"/>
<feature type="domain" description="S1 motif" evidence="1">
    <location>
        <begin position="28"/>
        <end position="80"/>
    </location>
</feature>
<evidence type="ECO:0000313" key="3">
    <source>
        <dbReference type="Proteomes" id="UP000263957"/>
    </source>
</evidence>
<accession>A0A356W7M9</accession>
<dbReference type="InterPro" id="IPR035104">
    <property type="entry name" value="Ribosomal_protein_S1-like"/>
</dbReference>
<dbReference type="Pfam" id="PF00575">
    <property type="entry name" value="S1"/>
    <property type="match status" value="1"/>
</dbReference>
<reference evidence="2 3" key="1">
    <citation type="journal article" date="2018" name="Nat. Biotechnol.">
        <title>A standardized bacterial taxonomy based on genome phylogeny substantially revises the tree of life.</title>
        <authorList>
            <person name="Parks D.H."/>
            <person name="Chuvochina M."/>
            <person name="Waite D.W."/>
            <person name="Rinke C."/>
            <person name="Skarshewski A."/>
            <person name="Chaumeil P.A."/>
            <person name="Hugenholtz P."/>
        </authorList>
    </citation>
    <scope>NUCLEOTIDE SEQUENCE [LARGE SCALE GENOMIC DNA]</scope>
    <source>
        <strain evidence="2">UBA10378</strain>
    </source>
</reference>
<keyword evidence="2" id="KW-0689">Ribosomal protein</keyword>
<proteinExistence type="predicted"/>
<dbReference type="GO" id="GO:0005840">
    <property type="term" value="C:ribosome"/>
    <property type="evidence" value="ECO:0007669"/>
    <property type="project" value="UniProtKB-KW"/>
</dbReference>
<protein>
    <submittedName>
        <fullName evidence="2">30S ribosomal protein S1</fullName>
    </submittedName>
</protein>
<gene>
    <name evidence="2" type="ORF">DD728_10760</name>
</gene>
<dbReference type="PROSITE" id="PS50126">
    <property type="entry name" value="S1"/>
    <property type="match status" value="1"/>
</dbReference>
<name>A0A356W7M9_9PROT</name>
<dbReference type="Gene3D" id="2.40.50.140">
    <property type="entry name" value="Nucleic acid-binding proteins"/>
    <property type="match status" value="1"/>
</dbReference>